<name>A0A9P5YEU2_9AGAR</name>
<sequence length="151" mass="17716">MLSCSYGLFILQRVLRDFLSDMTKENRDIWISFTPSVLDRYKESFRSNSTLTAPRLDDIVINLQRRRPPVNPALNTSSWQTFLIRMLEMRPKKIGPNGQNYPGARARWGCNTFIWSRRRMCHPCNPELQLKDLPTIAGVPGYVWECYLIIY</sequence>
<keyword evidence="2" id="KW-1185">Reference proteome</keyword>
<organism evidence="1 2">
    <name type="scientific">Collybia nuda</name>
    <dbReference type="NCBI Taxonomy" id="64659"/>
    <lineage>
        <taxon>Eukaryota</taxon>
        <taxon>Fungi</taxon>
        <taxon>Dikarya</taxon>
        <taxon>Basidiomycota</taxon>
        <taxon>Agaricomycotina</taxon>
        <taxon>Agaricomycetes</taxon>
        <taxon>Agaricomycetidae</taxon>
        <taxon>Agaricales</taxon>
        <taxon>Tricholomatineae</taxon>
        <taxon>Clitocybaceae</taxon>
        <taxon>Collybia</taxon>
    </lineage>
</organism>
<accession>A0A9P5YEU2</accession>
<protein>
    <submittedName>
        <fullName evidence="1">Uncharacterized protein</fullName>
    </submittedName>
</protein>
<gene>
    <name evidence="1" type="ORF">BDZ94DRAFT_61791</name>
</gene>
<evidence type="ECO:0000313" key="1">
    <source>
        <dbReference type="EMBL" id="KAF9467216.1"/>
    </source>
</evidence>
<evidence type="ECO:0000313" key="2">
    <source>
        <dbReference type="Proteomes" id="UP000807353"/>
    </source>
</evidence>
<proteinExistence type="predicted"/>
<dbReference type="AlphaFoldDB" id="A0A9P5YEU2"/>
<comment type="caution">
    <text evidence="1">The sequence shown here is derived from an EMBL/GenBank/DDBJ whole genome shotgun (WGS) entry which is preliminary data.</text>
</comment>
<reference evidence="1" key="1">
    <citation type="submission" date="2020-11" db="EMBL/GenBank/DDBJ databases">
        <authorList>
            <consortium name="DOE Joint Genome Institute"/>
            <person name="Ahrendt S."/>
            <person name="Riley R."/>
            <person name="Andreopoulos W."/>
            <person name="Labutti K."/>
            <person name="Pangilinan J."/>
            <person name="Ruiz-Duenas F.J."/>
            <person name="Barrasa J.M."/>
            <person name="Sanchez-Garcia M."/>
            <person name="Camarero S."/>
            <person name="Miyauchi S."/>
            <person name="Serrano A."/>
            <person name="Linde D."/>
            <person name="Babiker R."/>
            <person name="Drula E."/>
            <person name="Ayuso-Fernandez I."/>
            <person name="Pacheco R."/>
            <person name="Padilla G."/>
            <person name="Ferreira P."/>
            <person name="Barriuso J."/>
            <person name="Kellner H."/>
            <person name="Castanera R."/>
            <person name="Alfaro M."/>
            <person name="Ramirez L."/>
            <person name="Pisabarro A.G."/>
            <person name="Kuo A."/>
            <person name="Tritt A."/>
            <person name="Lipzen A."/>
            <person name="He G."/>
            <person name="Yan M."/>
            <person name="Ng V."/>
            <person name="Cullen D."/>
            <person name="Martin F."/>
            <person name="Rosso M.-N."/>
            <person name="Henrissat B."/>
            <person name="Hibbett D."/>
            <person name="Martinez A.T."/>
            <person name="Grigoriev I.V."/>
        </authorList>
    </citation>
    <scope>NUCLEOTIDE SEQUENCE</scope>
    <source>
        <strain evidence="1">CBS 247.69</strain>
    </source>
</reference>
<dbReference type="EMBL" id="MU150238">
    <property type="protein sequence ID" value="KAF9467216.1"/>
    <property type="molecule type" value="Genomic_DNA"/>
</dbReference>
<dbReference type="Proteomes" id="UP000807353">
    <property type="component" value="Unassembled WGS sequence"/>
</dbReference>